<keyword evidence="6 9" id="KW-1133">Transmembrane helix</keyword>
<evidence type="ECO:0000256" key="8">
    <source>
        <dbReference type="PIRNR" id="PIRNR006351"/>
    </source>
</evidence>
<protein>
    <recommendedName>
        <fullName evidence="8">Permease IIC component</fullName>
    </recommendedName>
</protein>
<feature type="domain" description="PTS EIIC type-3" evidence="10">
    <location>
        <begin position="8"/>
        <end position="418"/>
    </location>
</feature>
<keyword evidence="7 8" id="KW-0472">Membrane</keyword>
<dbReference type="AlphaFoldDB" id="A0AB35ILB3"/>
<dbReference type="Pfam" id="PF02378">
    <property type="entry name" value="PTS_EIIC"/>
    <property type="match status" value="1"/>
</dbReference>
<keyword evidence="4 8" id="KW-0762">Sugar transport</keyword>
<dbReference type="EMBL" id="JAQLKE010000013">
    <property type="protein sequence ID" value="MDB7084043.1"/>
    <property type="molecule type" value="Genomic_DNA"/>
</dbReference>
<evidence type="ECO:0000259" key="10">
    <source>
        <dbReference type="PROSITE" id="PS51105"/>
    </source>
</evidence>
<dbReference type="RefSeq" id="WP_009300201.1">
    <property type="nucleotide sequence ID" value="NZ_BAABXX010000001.1"/>
</dbReference>
<dbReference type="PANTHER" id="PTHR33989:SF11">
    <property type="entry name" value="LICHENAN PERMEASE IIC COMPONENT"/>
    <property type="match status" value="1"/>
</dbReference>
<dbReference type="InterPro" id="IPR004796">
    <property type="entry name" value="PTS_IIC_cello"/>
</dbReference>
<evidence type="ECO:0000256" key="6">
    <source>
        <dbReference type="ARBA" id="ARBA00022989"/>
    </source>
</evidence>
<feature type="transmembrane region" description="Helical" evidence="9">
    <location>
        <begin position="31"/>
        <end position="52"/>
    </location>
</feature>
<comment type="subcellular location">
    <subcellularLocation>
        <location evidence="1">Cell membrane</location>
        <topology evidence="1">Multi-pass membrane protein</topology>
    </subcellularLocation>
</comment>
<feature type="transmembrane region" description="Helical" evidence="9">
    <location>
        <begin position="186"/>
        <end position="206"/>
    </location>
</feature>
<feature type="transmembrane region" description="Helical" evidence="9">
    <location>
        <begin position="293"/>
        <end position="314"/>
    </location>
</feature>
<evidence type="ECO:0000256" key="1">
    <source>
        <dbReference type="ARBA" id="ARBA00004651"/>
    </source>
</evidence>
<dbReference type="InterPro" id="IPR051088">
    <property type="entry name" value="PTS_Sugar-EIIC/EIIB"/>
</dbReference>
<dbReference type="GO" id="GO:0008982">
    <property type="term" value="F:protein-N(PI)-phosphohistidine-sugar phosphotransferase activity"/>
    <property type="evidence" value="ECO:0007669"/>
    <property type="project" value="UniProtKB-UniRule"/>
</dbReference>
<dbReference type="Proteomes" id="UP001211987">
    <property type="component" value="Unassembled WGS sequence"/>
</dbReference>
<evidence type="ECO:0000256" key="7">
    <source>
        <dbReference type="ARBA" id="ARBA00023136"/>
    </source>
</evidence>
<feature type="transmembrane region" description="Helical" evidence="9">
    <location>
        <begin position="104"/>
        <end position="122"/>
    </location>
</feature>
<organism evidence="11 12">
    <name type="scientific">Thomasclavelia ramosa</name>
    <dbReference type="NCBI Taxonomy" id="1547"/>
    <lineage>
        <taxon>Bacteria</taxon>
        <taxon>Bacillati</taxon>
        <taxon>Bacillota</taxon>
        <taxon>Erysipelotrichia</taxon>
        <taxon>Erysipelotrichales</taxon>
        <taxon>Coprobacillaceae</taxon>
        <taxon>Thomasclavelia</taxon>
    </lineage>
</organism>
<dbReference type="InterPro" id="IPR003352">
    <property type="entry name" value="PTS_EIIC"/>
</dbReference>
<proteinExistence type="predicted"/>
<comment type="function">
    <text evidence="8">The phosphoenolpyruvate-dependent sugar phosphotransferase system (PTS), a major carbohydrate active -transport system, catalyzes the phosphorylation of incoming sugar substrates concomitant with their translocation across the cell membrane.</text>
</comment>
<dbReference type="GO" id="GO:0009401">
    <property type="term" value="P:phosphoenolpyruvate-dependent sugar phosphotransferase system"/>
    <property type="evidence" value="ECO:0007669"/>
    <property type="project" value="InterPro"/>
</dbReference>
<evidence type="ECO:0000313" key="11">
    <source>
        <dbReference type="EMBL" id="MDB7084043.1"/>
    </source>
</evidence>
<dbReference type="PIRSF" id="PIRSF006351">
    <property type="entry name" value="PTS_EIIC-Cellobiose"/>
    <property type="match status" value="1"/>
</dbReference>
<dbReference type="GO" id="GO:1901264">
    <property type="term" value="P:carbohydrate derivative transport"/>
    <property type="evidence" value="ECO:0007669"/>
    <property type="project" value="TreeGrafter"/>
</dbReference>
<dbReference type="PROSITE" id="PS51105">
    <property type="entry name" value="PTS_EIIC_TYPE_3"/>
    <property type="match status" value="1"/>
</dbReference>
<evidence type="ECO:0000256" key="5">
    <source>
        <dbReference type="ARBA" id="ARBA00022692"/>
    </source>
</evidence>
<feature type="transmembrane region" description="Helical" evidence="9">
    <location>
        <begin position="142"/>
        <end position="165"/>
    </location>
</feature>
<name>A0AB35ILB3_9FIRM</name>
<accession>A0AB35ILB3</accession>
<reference evidence="11" key="1">
    <citation type="submission" date="2023-01" db="EMBL/GenBank/DDBJ databases">
        <title>Human gut microbiome strain richness.</title>
        <authorList>
            <person name="Chen-Liaw A."/>
        </authorList>
    </citation>
    <scope>NUCLEOTIDE SEQUENCE</scope>
    <source>
        <strain evidence="11">1001217st2_G6_1001217B_191108</strain>
    </source>
</reference>
<evidence type="ECO:0000256" key="2">
    <source>
        <dbReference type="ARBA" id="ARBA00022448"/>
    </source>
</evidence>
<evidence type="ECO:0000256" key="4">
    <source>
        <dbReference type="ARBA" id="ARBA00022597"/>
    </source>
</evidence>
<evidence type="ECO:0000256" key="9">
    <source>
        <dbReference type="SAM" id="Phobius"/>
    </source>
</evidence>
<feature type="transmembrane region" description="Helical" evidence="9">
    <location>
        <begin position="397"/>
        <end position="418"/>
    </location>
</feature>
<dbReference type="InterPro" id="IPR004501">
    <property type="entry name" value="PTS_EIIC_3"/>
</dbReference>
<dbReference type="GO" id="GO:0005886">
    <property type="term" value="C:plasma membrane"/>
    <property type="evidence" value="ECO:0007669"/>
    <property type="project" value="UniProtKB-SubCell"/>
</dbReference>
<gene>
    <name evidence="11" type="ORF">PM738_09545</name>
</gene>
<dbReference type="PANTHER" id="PTHR33989">
    <property type="match status" value="1"/>
</dbReference>
<keyword evidence="3 8" id="KW-1003">Cell membrane</keyword>
<evidence type="ECO:0000313" key="12">
    <source>
        <dbReference type="Proteomes" id="UP001211987"/>
    </source>
</evidence>
<keyword evidence="2 8" id="KW-0813">Transport</keyword>
<dbReference type="NCBIfam" id="TIGR00410">
    <property type="entry name" value="lacE"/>
    <property type="match status" value="1"/>
</dbReference>
<evidence type="ECO:0000256" key="3">
    <source>
        <dbReference type="ARBA" id="ARBA00022475"/>
    </source>
</evidence>
<feature type="transmembrane region" description="Helical" evidence="9">
    <location>
        <begin position="72"/>
        <end position="92"/>
    </location>
</feature>
<keyword evidence="5 9" id="KW-0812">Transmembrane</keyword>
<sequence length="438" mass="47866">MDRFTQMLEKTLMPIAEKVEQNRYLSAIREGFTSIMPFLIIGSIFLLLSNLPSEALNNFLGSIFGAENIAKLGYLLEPTFNIMALLVIIGIAKSLLEYHHIKDTSALILPIITFLLLNNFTITLTTEAGETVTSGGVIPMGYLGAAGLFVAMICTILTVESYHWIKERGWVIKMPDSVPPAVSRSFSSLIPAAIILAVVFLIKVIFEYTPYATVFDLIYQCLQQPLSALGNSLPSQMISEGLIGLFWCFGVHGDNVVSAIMGPIWRGLSAENLALVQAGKEPINIICQQFRDVYLIAGGTGATLSLLVSIWFGAKSPELKTVAKLSGPAAIFNINEPVIFGIPIVLNPIMMIPFVIVPIVLCVTTYLAMSLGLVPLLQGIEIPWTTPVFISGWIAGGWNALILQIVNFAVATAIYFPFVKVLDRDLLKNAKKKELLQE</sequence>
<comment type="caution">
    <text evidence="11">The sequence shown here is derived from an EMBL/GenBank/DDBJ whole genome shotgun (WGS) entry which is preliminary data.</text>
</comment>